<feature type="domain" description="Large ribosomal subunit protein bL25 beta" evidence="8">
    <location>
        <begin position="103"/>
        <end position="186"/>
    </location>
</feature>
<dbReference type="InterPro" id="IPR011035">
    <property type="entry name" value="Ribosomal_bL25/Gln-tRNA_synth"/>
</dbReference>
<dbReference type="InterPro" id="IPR001021">
    <property type="entry name" value="Ribosomal_bL25_long"/>
</dbReference>
<dbReference type="GO" id="GO:0022625">
    <property type="term" value="C:cytosolic large ribosomal subunit"/>
    <property type="evidence" value="ECO:0007669"/>
    <property type="project" value="TreeGrafter"/>
</dbReference>
<evidence type="ECO:0000259" key="7">
    <source>
        <dbReference type="Pfam" id="PF01386"/>
    </source>
</evidence>
<sequence>MAAEETTLTVAPREIEGSRAVRRLRRSGLVPGIVYGGDADPVPFQVDARELRNALAHGGAVIQLTLDGAKTPVVLKDHHRHPVSGNMLHVDLLRVDLSQRITATTIVELINAEDAPGIKTGGVLEQVTREINIEALPTEIPEVIELDVSHLAIGDSVYLSDLKPPEGVALLDDLDETVLASVLAPRLSVESEDEIETETEVAGEKPAEAASEGEGSEG</sequence>
<reference evidence="9 10" key="1">
    <citation type="submission" date="2020-08" db="EMBL/GenBank/DDBJ databases">
        <title>Genomic Encyclopedia of Archaeal and Bacterial Type Strains, Phase II (KMG-II): from individual species to whole genera.</title>
        <authorList>
            <person name="Goeker M."/>
        </authorList>
    </citation>
    <scope>NUCLEOTIDE SEQUENCE [LARGE SCALE GENOMIC DNA]</scope>
    <source>
        <strain evidence="9 10">DSM 23288</strain>
    </source>
</reference>
<dbReference type="GO" id="GO:0003735">
    <property type="term" value="F:structural constituent of ribosome"/>
    <property type="evidence" value="ECO:0007669"/>
    <property type="project" value="InterPro"/>
</dbReference>
<dbReference type="RefSeq" id="WP_183340159.1">
    <property type="nucleotide sequence ID" value="NZ_JACHNU010000001.1"/>
</dbReference>
<dbReference type="SUPFAM" id="SSF50715">
    <property type="entry name" value="Ribosomal protein L25-like"/>
    <property type="match status" value="1"/>
</dbReference>
<keyword evidence="2 5" id="KW-0694">RNA-binding</keyword>
<dbReference type="AlphaFoldDB" id="A0A840IAU1"/>
<evidence type="ECO:0000256" key="5">
    <source>
        <dbReference type="HAMAP-Rule" id="MF_01334"/>
    </source>
</evidence>
<feature type="compositionally biased region" description="Low complexity" evidence="6">
    <location>
        <begin position="208"/>
        <end position="218"/>
    </location>
</feature>
<comment type="similarity">
    <text evidence="5">Belongs to the bacterial ribosomal protein bL25 family. CTC subfamily.</text>
</comment>
<dbReference type="InterPro" id="IPR020057">
    <property type="entry name" value="Ribosomal_bL25_b-dom"/>
</dbReference>
<feature type="compositionally biased region" description="Acidic residues" evidence="6">
    <location>
        <begin position="190"/>
        <end position="201"/>
    </location>
</feature>
<evidence type="ECO:0000259" key="8">
    <source>
        <dbReference type="Pfam" id="PF14693"/>
    </source>
</evidence>
<dbReference type="HAMAP" id="MF_01334">
    <property type="entry name" value="Ribosomal_bL25_CTC"/>
    <property type="match status" value="1"/>
</dbReference>
<feature type="region of interest" description="Disordered" evidence="6">
    <location>
        <begin position="189"/>
        <end position="218"/>
    </location>
</feature>
<comment type="subunit">
    <text evidence="5">Part of the 50S ribosomal subunit; part of the 5S rRNA/L5/L18/L25 subcomplex. Contacts the 5S rRNA. Binds to the 5S rRNA independently of L5 and L18.</text>
</comment>
<organism evidence="9 10">
    <name type="scientific">Conexibacter arvalis</name>
    <dbReference type="NCBI Taxonomy" id="912552"/>
    <lineage>
        <taxon>Bacteria</taxon>
        <taxon>Bacillati</taxon>
        <taxon>Actinomycetota</taxon>
        <taxon>Thermoleophilia</taxon>
        <taxon>Solirubrobacterales</taxon>
        <taxon>Conexibacteraceae</taxon>
        <taxon>Conexibacter</taxon>
    </lineage>
</organism>
<comment type="function">
    <text evidence="5">This is one of the proteins that binds to the 5S RNA in the ribosome where it forms part of the central protuberance.</text>
</comment>
<comment type="caution">
    <text evidence="9">The sequence shown here is derived from an EMBL/GenBank/DDBJ whole genome shotgun (WGS) entry which is preliminary data.</text>
</comment>
<dbReference type="NCBIfam" id="TIGR00731">
    <property type="entry name" value="bL25_bact_ctc"/>
    <property type="match status" value="1"/>
</dbReference>
<dbReference type="PANTHER" id="PTHR33284">
    <property type="entry name" value="RIBOSOMAL PROTEIN L25/GLN-TRNA SYNTHETASE, ANTI-CODON-BINDING DOMAIN-CONTAINING PROTEIN"/>
    <property type="match status" value="1"/>
</dbReference>
<name>A0A840IAU1_9ACTN</name>
<dbReference type="InterPro" id="IPR020930">
    <property type="entry name" value="Ribosomal_uL5_bac-type"/>
</dbReference>
<dbReference type="InterPro" id="IPR029751">
    <property type="entry name" value="Ribosomal_L25_dom"/>
</dbReference>
<dbReference type="Pfam" id="PF01386">
    <property type="entry name" value="Ribosomal_L25p"/>
    <property type="match status" value="1"/>
</dbReference>
<evidence type="ECO:0000256" key="1">
    <source>
        <dbReference type="ARBA" id="ARBA00022730"/>
    </source>
</evidence>
<dbReference type="CDD" id="cd00495">
    <property type="entry name" value="Ribosomal_L25_TL5_CTC"/>
    <property type="match status" value="1"/>
</dbReference>
<protein>
    <recommendedName>
        <fullName evidence="5">Large ribosomal subunit protein bL25</fullName>
    </recommendedName>
    <alternativeName>
        <fullName evidence="5">General stress protein CTC</fullName>
    </alternativeName>
</protein>
<dbReference type="PANTHER" id="PTHR33284:SF1">
    <property type="entry name" value="RIBOSOMAL PROTEIN L25_GLN-TRNA SYNTHETASE, ANTI-CODON-BINDING DOMAIN-CONTAINING PROTEIN"/>
    <property type="match status" value="1"/>
</dbReference>
<gene>
    <name evidence="5" type="primary">rplY</name>
    <name evidence="5" type="synonym">ctc</name>
    <name evidence="9" type="ORF">BDZ31_001315</name>
</gene>
<keyword evidence="1 5" id="KW-0699">rRNA-binding</keyword>
<evidence type="ECO:0000313" key="10">
    <source>
        <dbReference type="Proteomes" id="UP000585272"/>
    </source>
</evidence>
<dbReference type="Proteomes" id="UP000585272">
    <property type="component" value="Unassembled WGS sequence"/>
</dbReference>
<evidence type="ECO:0000256" key="6">
    <source>
        <dbReference type="SAM" id="MobiDB-lite"/>
    </source>
</evidence>
<dbReference type="Gene3D" id="2.40.240.10">
    <property type="entry name" value="Ribosomal Protein L25, Chain P"/>
    <property type="match status" value="1"/>
</dbReference>
<evidence type="ECO:0000313" key="9">
    <source>
        <dbReference type="EMBL" id="MBB4661742.1"/>
    </source>
</evidence>
<dbReference type="EMBL" id="JACHNU010000001">
    <property type="protein sequence ID" value="MBB4661742.1"/>
    <property type="molecule type" value="Genomic_DNA"/>
</dbReference>
<dbReference type="Gene3D" id="2.170.120.20">
    <property type="entry name" value="Ribosomal protein L25, beta domain"/>
    <property type="match status" value="1"/>
</dbReference>
<dbReference type="GO" id="GO:0006412">
    <property type="term" value="P:translation"/>
    <property type="evidence" value="ECO:0007669"/>
    <property type="project" value="UniProtKB-UniRule"/>
</dbReference>
<dbReference type="GO" id="GO:0008097">
    <property type="term" value="F:5S rRNA binding"/>
    <property type="evidence" value="ECO:0007669"/>
    <property type="project" value="InterPro"/>
</dbReference>
<keyword evidence="4 5" id="KW-0687">Ribonucleoprotein</keyword>
<evidence type="ECO:0000256" key="3">
    <source>
        <dbReference type="ARBA" id="ARBA00022980"/>
    </source>
</evidence>
<feature type="domain" description="Large ribosomal subunit protein bL25 L25" evidence="7">
    <location>
        <begin position="8"/>
        <end position="92"/>
    </location>
</feature>
<proteinExistence type="inferred from homology"/>
<accession>A0A840IAU1</accession>
<evidence type="ECO:0000256" key="4">
    <source>
        <dbReference type="ARBA" id="ARBA00023274"/>
    </source>
</evidence>
<keyword evidence="10" id="KW-1185">Reference proteome</keyword>
<dbReference type="Pfam" id="PF14693">
    <property type="entry name" value="Ribosomal_TL5_C"/>
    <property type="match status" value="1"/>
</dbReference>
<evidence type="ECO:0000256" key="2">
    <source>
        <dbReference type="ARBA" id="ARBA00022884"/>
    </source>
</evidence>
<dbReference type="InterPro" id="IPR020056">
    <property type="entry name" value="Rbsml_bL25/Gln-tRNA_synth_N"/>
</dbReference>
<keyword evidence="3 5" id="KW-0689">Ribosomal protein</keyword>
<dbReference type="InterPro" id="IPR037121">
    <property type="entry name" value="Ribosomal_bL25_C"/>
</dbReference>